<reference evidence="3 4" key="1">
    <citation type="journal article" date="2024" name="Nat. Commun.">
        <title>Phylogenomics reveals the evolutionary origins of lichenization in chlorophyte algae.</title>
        <authorList>
            <person name="Puginier C."/>
            <person name="Libourel C."/>
            <person name="Otte J."/>
            <person name="Skaloud P."/>
            <person name="Haon M."/>
            <person name="Grisel S."/>
            <person name="Petersen M."/>
            <person name="Berrin J.G."/>
            <person name="Delaux P.M."/>
            <person name="Dal Grande F."/>
            <person name="Keller J."/>
        </authorList>
    </citation>
    <scope>NUCLEOTIDE SEQUENCE [LARGE SCALE GENOMIC DNA]</scope>
    <source>
        <strain evidence="3 4">SAG 2145</strain>
    </source>
</reference>
<proteinExistence type="predicted"/>
<organism evidence="3 4">
    <name type="scientific">Apatococcus lobatus</name>
    <dbReference type="NCBI Taxonomy" id="904363"/>
    <lineage>
        <taxon>Eukaryota</taxon>
        <taxon>Viridiplantae</taxon>
        <taxon>Chlorophyta</taxon>
        <taxon>core chlorophytes</taxon>
        <taxon>Trebouxiophyceae</taxon>
        <taxon>Chlorellales</taxon>
        <taxon>Chlorellaceae</taxon>
        <taxon>Apatococcus</taxon>
    </lineage>
</organism>
<evidence type="ECO:0000313" key="3">
    <source>
        <dbReference type="EMBL" id="KAK9818494.1"/>
    </source>
</evidence>
<keyword evidence="2" id="KW-0812">Transmembrane</keyword>
<gene>
    <name evidence="3" type="ORF">WJX74_001922</name>
</gene>
<protein>
    <recommendedName>
        <fullName evidence="5">LITAF domain-containing protein</fullName>
    </recommendedName>
</protein>
<evidence type="ECO:0000256" key="2">
    <source>
        <dbReference type="SAM" id="Phobius"/>
    </source>
</evidence>
<evidence type="ECO:0008006" key="5">
    <source>
        <dbReference type="Google" id="ProtNLM"/>
    </source>
</evidence>
<accession>A0AAW1QCC9</accession>
<evidence type="ECO:0000313" key="4">
    <source>
        <dbReference type="Proteomes" id="UP001438707"/>
    </source>
</evidence>
<evidence type="ECO:0000256" key="1">
    <source>
        <dbReference type="SAM" id="MobiDB-lite"/>
    </source>
</evidence>
<keyword evidence="2" id="KW-0472">Membrane</keyword>
<dbReference type="AlphaFoldDB" id="A0AAW1QCC9"/>
<keyword evidence="2" id="KW-1133">Transmembrane helix</keyword>
<dbReference type="Proteomes" id="UP001438707">
    <property type="component" value="Unassembled WGS sequence"/>
</dbReference>
<name>A0AAW1QCC9_9CHLO</name>
<comment type="caution">
    <text evidence="3">The sequence shown here is derived from an EMBL/GenBank/DDBJ whole genome shotgun (WGS) entry which is preliminary data.</text>
</comment>
<dbReference type="EMBL" id="JALJOS010000061">
    <property type="protein sequence ID" value="KAK9818494.1"/>
    <property type="molecule type" value="Genomic_DNA"/>
</dbReference>
<keyword evidence="4" id="KW-1185">Reference proteome</keyword>
<feature type="compositionally biased region" description="Polar residues" evidence="1">
    <location>
        <begin position="1"/>
        <end position="13"/>
    </location>
</feature>
<sequence length="174" mass="18904">MQEQTMQSGQYTEAGQVPQQVRPQPGPHTEMANPLQSVQQAPATVEGQVMSRATGYAPSPYPNIPVRKPLVPPQPGQTLLGYEIVQPETGCCKCSDLTPGGLFLLILLCICFSCLAWIPCVMVGFHHPENPCLNKSFKLGCQTQASKLLLREMVHINSHVQDLKVSLTSGYGSS</sequence>
<feature type="region of interest" description="Disordered" evidence="1">
    <location>
        <begin position="1"/>
        <end position="32"/>
    </location>
</feature>
<feature type="transmembrane region" description="Helical" evidence="2">
    <location>
        <begin position="102"/>
        <end position="125"/>
    </location>
</feature>